<dbReference type="AlphaFoldDB" id="A0A926EU15"/>
<name>A0A926EU15_9FIRM</name>
<comment type="caution">
    <text evidence="2">The sequence shown here is derived from an EMBL/GenBank/DDBJ whole genome shotgun (WGS) entry which is preliminary data.</text>
</comment>
<keyword evidence="1" id="KW-0812">Transmembrane</keyword>
<evidence type="ECO:0000256" key="1">
    <source>
        <dbReference type="SAM" id="Phobius"/>
    </source>
</evidence>
<keyword evidence="1" id="KW-0472">Membrane</keyword>
<dbReference type="EMBL" id="JACRTD010000022">
    <property type="protein sequence ID" value="MBC8586597.1"/>
    <property type="molecule type" value="Genomic_DNA"/>
</dbReference>
<feature type="transmembrane region" description="Helical" evidence="1">
    <location>
        <begin position="6"/>
        <end position="27"/>
    </location>
</feature>
<gene>
    <name evidence="2" type="ORF">H8705_13540</name>
</gene>
<evidence type="ECO:0000313" key="2">
    <source>
        <dbReference type="EMBL" id="MBC8586597.1"/>
    </source>
</evidence>
<accession>A0A926EU15</accession>
<organism evidence="2 3">
    <name type="scientific">Youxingia wuxianensis</name>
    <dbReference type="NCBI Taxonomy" id="2763678"/>
    <lineage>
        <taxon>Bacteria</taxon>
        <taxon>Bacillati</taxon>
        <taxon>Bacillota</taxon>
        <taxon>Clostridia</taxon>
        <taxon>Eubacteriales</taxon>
        <taxon>Oscillospiraceae</taxon>
        <taxon>Youxingia</taxon>
    </lineage>
</organism>
<reference evidence="2" key="1">
    <citation type="submission" date="2020-08" db="EMBL/GenBank/DDBJ databases">
        <title>Genome public.</title>
        <authorList>
            <person name="Liu C."/>
            <person name="Sun Q."/>
        </authorList>
    </citation>
    <scope>NUCLEOTIDE SEQUENCE</scope>
    <source>
        <strain evidence="2">NSJ-64</strain>
    </source>
</reference>
<dbReference type="RefSeq" id="WP_087385906.1">
    <property type="nucleotide sequence ID" value="NZ_JACRTD010000022.1"/>
</dbReference>
<evidence type="ECO:0000313" key="3">
    <source>
        <dbReference type="Proteomes" id="UP000623678"/>
    </source>
</evidence>
<protein>
    <submittedName>
        <fullName evidence="2">Uncharacterized protein</fullName>
    </submittedName>
</protein>
<keyword evidence="1" id="KW-1133">Transmembrane helix</keyword>
<keyword evidence="3" id="KW-1185">Reference proteome</keyword>
<dbReference type="Proteomes" id="UP000623678">
    <property type="component" value="Unassembled WGS sequence"/>
</dbReference>
<sequence length="111" mass="12276">MSKRKVVIVSAALISVVLISLVFYFTLRTPIIGIIKGAENEIIEIDGITYIVDDLAENGANSYSSADRGNFIGVVSNGDITMRVYTVNGDSNGDFIYALWDWEGNFYVRKD</sequence>
<proteinExistence type="predicted"/>